<organism evidence="1 2">
    <name type="scientific">Caerostris extrusa</name>
    <name type="common">Bark spider</name>
    <name type="synonym">Caerostris bankana</name>
    <dbReference type="NCBI Taxonomy" id="172846"/>
    <lineage>
        <taxon>Eukaryota</taxon>
        <taxon>Metazoa</taxon>
        <taxon>Ecdysozoa</taxon>
        <taxon>Arthropoda</taxon>
        <taxon>Chelicerata</taxon>
        <taxon>Arachnida</taxon>
        <taxon>Araneae</taxon>
        <taxon>Araneomorphae</taxon>
        <taxon>Entelegynae</taxon>
        <taxon>Araneoidea</taxon>
        <taxon>Araneidae</taxon>
        <taxon>Caerostris</taxon>
    </lineage>
</organism>
<comment type="caution">
    <text evidence="1">The sequence shown here is derived from an EMBL/GenBank/DDBJ whole genome shotgun (WGS) entry which is preliminary data.</text>
</comment>
<sequence length="103" mass="12140">MGENLNGYLVEKRERGNQSRRIHEKAVMRTLGLPYDEIVAAQKYCDVDSLLDRVQKRIENEEDCMRKALRIIASVHGVHRLRRKYCGRLFRLLKKTNEKILGE</sequence>
<keyword evidence="2" id="KW-1185">Reference proteome</keyword>
<name>A0AAV4TGW6_CAEEX</name>
<evidence type="ECO:0000313" key="1">
    <source>
        <dbReference type="EMBL" id="GIY44681.1"/>
    </source>
</evidence>
<dbReference type="EMBL" id="BPLR01011178">
    <property type="protein sequence ID" value="GIY44681.1"/>
    <property type="molecule type" value="Genomic_DNA"/>
</dbReference>
<dbReference type="AlphaFoldDB" id="A0AAV4TGW6"/>
<accession>A0AAV4TGW6</accession>
<proteinExistence type="predicted"/>
<gene>
    <name evidence="1" type="ORF">CEXT_435671</name>
</gene>
<dbReference type="Proteomes" id="UP001054945">
    <property type="component" value="Unassembled WGS sequence"/>
</dbReference>
<reference evidence="1 2" key="1">
    <citation type="submission" date="2021-06" db="EMBL/GenBank/DDBJ databases">
        <title>Caerostris extrusa draft genome.</title>
        <authorList>
            <person name="Kono N."/>
            <person name="Arakawa K."/>
        </authorList>
    </citation>
    <scope>NUCLEOTIDE SEQUENCE [LARGE SCALE GENOMIC DNA]</scope>
</reference>
<protein>
    <submittedName>
        <fullName evidence="1">Uncharacterized protein</fullName>
    </submittedName>
</protein>
<evidence type="ECO:0000313" key="2">
    <source>
        <dbReference type="Proteomes" id="UP001054945"/>
    </source>
</evidence>